<name>A0AAD8RV72_LOLMU</name>
<comment type="caution">
    <text evidence="2">The sequence shown here is derived from an EMBL/GenBank/DDBJ whole genome shotgun (WGS) entry which is preliminary data.</text>
</comment>
<accession>A0AAD8RV72</accession>
<reference evidence="2" key="1">
    <citation type="submission" date="2023-07" db="EMBL/GenBank/DDBJ databases">
        <title>A chromosome-level genome assembly of Lolium multiflorum.</title>
        <authorList>
            <person name="Chen Y."/>
            <person name="Copetti D."/>
            <person name="Kolliker R."/>
            <person name="Studer B."/>
        </authorList>
    </citation>
    <scope>NUCLEOTIDE SEQUENCE</scope>
    <source>
        <strain evidence="2">02402/16</strain>
        <tissue evidence="2">Leaf</tissue>
    </source>
</reference>
<dbReference type="PROSITE" id="PS50076">
    <property type="entry name" value="DNAJ_2"/>
    <property type="match status" value="1"/>
</dbReference>
<dbReference type="GO" id="GO:0005783">
    <property type="term" value="C:endoplasmic reticulum"/>
    <property type="evidence" value="ECO:0007669"/>
    <property type="project" value="UniProtKB-ARBA"/>
</dbReference>
<gene>
    <name evidence="2" type="ORF">QYE76_004731</name>
</gene>
<dbReference type="Proteomes" id="UP001231189">
    <property type="component" value="Unassembled WGS sequence"/>
</dbReference>
<protein>
    <recommendedName>
        <fullName evidence="1">J domain-containing protein</fullName>
    </recommendedName>
</protein>
<organism evidence="2 3">
    <name type="scientific">Lolium multiflorum</name>
    <name type="common">Italian ryegrass</name>
    <name type="synonym">Lolium perenne subsp. multiflorum</name>
    <dbReference type="NCBI Taxonomy" id="4521"/>
    <lineage>
        <taxon>Eukaryota</taxon>
        <taxon>Viridiplantae</taxon>
        <taxon>Streptophyta</taxon>
        <taxon>Embryophyta</taxon>
        <taxon>Tracheophyta</taxon>
        <taxon>Spermatophyta</taxon>
        <taxon>Magnoliopsida</taxon>
        <taxon>Liliopsida</taxon>
        <taxon>Poales</taxon>
        <taxon>Poaceae</taxon>
        <taxon>BOP clade</taxon>
        <taxon>Pooideae</taxon>
        <taxon>Poodae</taxon>
        <taxon>Poeae</taxon>
        <taxon>Poeae Chloroplast Group 2 (Poeae type)</taxon>
        <taxon>Loliodinae</taxon>
        <taxon>Loliinae</taxon>
        <taxon>Lolium</taxon>
    </lineage>
</organism>
<dbReference type="PANTHER" id="PTHR45090:SF3">
    <property type="entry name" value="OS09G0368800 PROTEIN"/>
    <property type="match status" value="1"/>
</dbReference>
<dbReference type="Gene3D" id="1.10.287.110">
    <property type="entry name" value="DnaJ domain"/>
    <property type="match status" value="1"/>
</dbReference>
<evidence type="ECO:0000313" key="3">
    <source>
        <dbReference type="Proteomes" id="UP001231189"/>
    </source>
</evidence>
<evidence type="ECO:0000313" key="2">
    <source>
        <dbReference type="EMBL" id="KAK1630416.1"/>
    </source>
</evidence>
<feature type="domain" description="J" evidence="1">
    <location>
        <begin position="42"/>
        <end position="83"/>
    </location>
</feature>
<proteinExistence type="predicted"/>
<dbReference type="GO" id="GO:0009507">
    <property type="term" value="C:chloroplast"/>
    <property type="evidence" value="ECO:0007669"/>
    <property type="project" value="TreeGrafter"/>
</dbReference>
<sequence length="83" mass="9085">MNTTTANAAIGAVFGRTSRRTVKVKAAAASAGVRRTASRSTDYYKVLSLEHSSDVGEEEVKRAYRRLALQYHPDVCPPSRRAC</sequence>
<dbReference type="PANTHER" id="PTHR45090">
    <property type="entry name" value="CHAPERONE PROTEIN DNAJ 20 CHLOROPLASTIC"/>
    <property type="match status" value="1"/>
</dbReference>
<dbReference type="SMART" id="SM00271">
    <property type="entry name" value="DnaJ"/>
    <property type="match status" value="1"/>
</dbReference>
<dbReference type="AlphaFoldDB" id="A0AAD8RV72"/>
<keyword evidence="3" id="KW-1185">Reference proteome</keyword>
<dbReference type="InterPro" id="IPR053232">
    <property type="entry name" value="DnaJ_C/III_chloroplastic"/>
</dbReference>
<dbReference type="Pfam" id="PF00226">
    <property type="entry name" value="DnaJ"/>
    <property type="match status" value="1"/>
</dbReference>
<dbReference type="InterPro" id="IPR001623">
    <property type="entry name" value="DnaJ_domain"/>
</dbReference>
<dbReference type="EMBL" id="JAUUTY010000005">
    <property type="protein sequence ID" value="KAK1630416.1"/>
    <property type="molecule type" value="Genomic_DNA"/>
</dbReference>
<evidence type="ECO:0000259" key="1">
    <source>
        <dbReference type="PROSITE" id="PS50076"/>
    </source>
</evidence>
<dbReference type="CDD" id="cd06257">
    <property type="entry name" value="DnaJ"/>
    <property type="match status" value="1"/>
</dbReference>
<dbReference type="InterPro" id="IPR036869">
    <property type="entry name" value="J_dom_sf"/>
</dbReference>
<dbReference type="SUPFAM" id="SSF46565">
    <property type="entry name" value="Chaperone J-domain"/>
    <property type="match status" value="1"/>
</dbReference>